<name>A0A433Q2C9_9FUNG</name>
<proteinExistence type="predicted"/>
<sequence>MPSLSTPSASPGSVTCSKGAAWRTGVTPAAEGAPRYTSWAVSPRRILFLPHLGHLPARLPPTPVWSLHSRHSATLRTDLAHYLVLTGDGWHRVEPPPTSHCVKLSKLWGRFNLCMVGWVVEVSGGVQIVVDFVLLSYEFNF</sequence>
<reference evidence="1 2" key="1">
    <citation type="journal article" date="2018" name="New Phytol.">
        <title>Phylogenomics of Endogonaceae and evolution of mycorrhizas within Mucoromycota.</title>
        <authorList>
            <person name="Chang Y."/>
            <person name="Desiro A."/>
            <person name="Na H."/>
            <person name="Sandor L."/>
            <person name="Lipzen A."/>
            <person name="Clum A."/>
            <person name="Barry K."/>
            <person name="Grigoriev I.V."/>
            <person name="Martin F.M."/>
            <person name="Stajich J.E."/>
            <person name="Smith M.E."/>
            <person name="Bonito G."/>
            <person name="Spatafora J.W."/>
        </authorList>
    </citation>
    <scope>NUCLEOTIDE SEQUENCE [LARGE SCALE GENOMIC DNA]</scope>
    <source>
        <strain evidence="1 2">AD002</strain>
    </source>
</reference>
<gene>
    <name evidence="1" type="ORF">BC938DRAFT_474387</name>
</gene>
<dbReference type="Proteomes" id="UP000274822">
    <property type="component" value="Unassembled WGS sequence"/>
</dbReference>
<dbReference type="EMBL" id="RBNJ01017988">
    <property type="protein sequence ID" value="RUS23927.1"/>
    <property type="molecule type" value="Genomic_DNA"/>
</dbReference>
<accession>A0A433Q2C9</accession>
<comment type="caution">
    <text evidence="1">The sequence shown here is derived from an EMBL/GenBank/DDBJ whole genome shotgun (WGS) entry which is preliminary data.</text>
</comment>
<evidence type="ECO:0000313" key="2">
    <source>
        <dbReference type="Proteomes" id="UP000274822"/>
    </source>
</evidence>
<dbReference type="AlphaFoldDB" id="A0A433Q2C9"/>
<organism evidence="1 2">
    <name type="scientific">Jimgerdemannia flammicorona</name>
    <dbReference type="NCBI Taxonomy" id="994334"/>
    <lineage>
        <taxon>Eukaryota</taxon>
        <taxon>Fungi</taxon>
        <taxon>Fungi incertae sedis</taxon>
        <taxon>Mucoromycota</taxon>
        <taxon>Mucoromycotina</taxon>
        <taxon>Endogonomycetes</taxon>
        <taxon>Endogonales</taxon>
        <taxon>Endogonaceae</taxon>
        <taxon>Jimgerdemannia</taxon>
    </lineage>
</organism>
<evidence type="ECO:0000313" key="1">
    <source>
        <dbReference type="EMBL" id="RUS23927.1"/>
    </source>
</evidence>
<keyword evidence="2" id="KW-1185">Reference proteome</keyword>
<protein>
    <submittedName>
        <fullName evidence="1">Uncharacterized protein</fullName>
    </submittedName>
</protein>